<organism evidence="2 3">
    <name type="scientific">Rozella allomycis (strain CSF55)</name>
    <dbReference type="NCBI Taxonomy" id="988480"/>
    <lineage>
        <taxon>Eukaryota</taxon>
        <taxon>Fungi</taxon>
        <taxon>Fungi incertae sedis</taxon>
        <taxon>Cryptomycota</taxon>
        <taxon>Cryptomycota incertae sedis</taxon>
        <taxon>Rozella</taxon>
    </lineage>
</organism>
<accession>A0A075APG8</accession>
<protein>
    <submittedName>
        <fullName evidence="2">Uncharacterized protein</fullName>
    </submittedName>
</protein>
<feature type="region of interest" description="Disordered" evidence="1">
    <location>
        <begin position="365"/>
        <end position="390"/>
    </location>
</feature>
<proteinExistence type="predicted"/>
<evidence type="ECO:0000256" key="1">
    <source>
        <dbReference type="SAM" id="MobiDB-lite"/>
    </source>
</evidence>
<gene>
    <name evidence="2" type="ORF">O9G_001948</name>
</gene>
<dbReference type="EMBL" id="KE561200">
    <property type="protein sequence ID" value="EPZ31938.1"/>
    <property type="molecule type" value="Genomic_DNA"/>
</dbReference>
<evidence type="ECO:0000313" key="3">
    <source>
        <dbReference type="Proteomes" id="UP000030755"/>
    </source>
</evidence>
<dbReference type="AlphaFoldDB" id="A0A075APG8"/>
<keyword evidence="3" id="KW-1185">Reference proteome</keyword>
<dbReference type="HOGENOM" id="CLU_665904_0_0_1"/>
<dbReference type="Proteomes" id="UP000030755">
    <property type="component" value="Unassembled WGS sequence"/>
</dbReference>
<sequence>MSKKALSQDDFRKILATPRNSDASEFTEMPVKYQAPGSQTPRISMMPYEKKLKKKGEEFKKTVNPAVIFKKSQTGYEFRDRALERRLDLQQEVDFETFKKQFEETLNNKAEDKPEKVTSKSNEIELMEKSASEDGFKFQHSHLETLDEKPDIVNAVEKYLRFKPKPKLDSNLTTFVFDLSSPILLPPIKSLKPKNSNKKKADPDVVRLIYNKIESVFTNHRLEMLSKPVQKPENKKEKTIEENVDQYDPDEDIFADAGDYKVEYKARETDIGNAKSRTEKLFSDMEKELNEQEEVNISGETSEHQTLDKPELKPAIAKIPTSTSKSKILPDSDFVDLDIDNNENIVYTEEIIDSDEDVEVSFEKPSILQQASDSKHKRKGKDYSKSSNKKLKTKKEFDQVVGILESKYQTKLK</sequence>
<name>A0A075APG8_ROZAC</name>
<evidence type="ECO:0000313" key="2">
    <source>
        <dbReference type="EMBL" id="EPZ31938.1"/>
    </source>
</evidence>
<reference evidence="2 3" key="1">
    <citation type="journal article" date="2013" name="Curr. Biol.">
        <title>Shared signatures of parasitism and phylogenomics unite Cryptomycota and microsporidia.</title>
        <authorList>
            <person name="James T.Y."/>
            <person name="Pelin A."/>
            <person name="Bonen L."/>
            <person name="Ahrendt S."/>
            <person name="Sain D."/>
            <person name="Corradi N."/>
            <person name="Stajich J.E."/>
        </authorList>
    </citation>
    <scope>NUCLEOTIDE SEQUENCE [LARGE SCALE GENOMIC DNA]</scope>
    <source>
        <strain evidence="2 3">CSF55</strain>
    </source>
</reference>